<dbReference type="Proteomes" id="UP000887572">
    <property type="component" value="Unplaced"/>
</dbReference>
<keyword evidence="7" id="KW-1185">Reference proteome</keyword>
<evidence type="ECO:0000256" key="6">
    <source>
        <dbReference type="SAM" id="Phobius"/>
    </source>
</evidence>
<evidence type="ECO:0000256" key="3">
    <source>
        <dbReference type="ARBA" id="ARBA00022692"/>
    </source>
</evidence>
<organism evidence="7 8">
    <name type="scientific">Globodera rostochiensis</name>
    <name type="common">Golden nematode worm</name>
    <name type="synonym">Heterodera rostochiensis</name>
    <dbReference type="NCBI Taxonomy" id="31243"/>
    <lineage>
        <taxon>Eukaryota</taxon>
        <taxon>Metazoa</taxon>
        <taxon>Ecdysozoa</taxon>
        <taxon>Nematoda</taxon>
        <taxon>Chromadorea</taxon>
        <taxon>Rhabditida</taxon>
        <taxon>Tylenchina</taxon>
        <taxon>Tylenchomorpha</taxon>
        <taxon>Tylenchoidea</taxon>
        <taxon>Heteroderidae</taxon>
        <taxon>Heteroderinae</taxon>
        <taxon>Globodera</taxon>
    </lineage>
</organism>
<reference evidence="8" key="1">
    <citation type="submission" date="2022-11" db="UniProtKB">
        <authorList>
            <consortium name="WormBaseParasite"/>
        </authorList>
    </citation>
    <scope>IDENTIFICATION</scope>
</reference>
<evidence type="ECO:0000256" key="4">
    <source>
        <dbReference type="ARBA" id="ARBA00022989"/>
    </source>
</evidence>
<proteinExistence type="inferred from homology"/>
<comment type="subcellular location">
    <subcellularLocation>
        <location evidence="1">Membrane</location>
        <topology evidence="1">Multi-pass membrane protein</topology>
    </subcellularLocation>
</comment>
<dbReference type="PANTHER" id="PTHR16119:SF17">
    <property type="entry name" value="TRANSMEMBRANE PROTEIN 144"/>
    <property type="match status" value="1"/>
</dbReference>
<feature type="transmembrane region" description="Helical" evidence="6">
    <location>
        <begin position="357"/>
        <end position="377"/>
    </location>
</feature>
<feature type="transmembrane region" description="Helical" evidence="6">
    <location>
        <begin position="91"/>
        <end position="111"/>
    </location>
</feature>
<feature type="transmembrane region" description="Helical" evidence="6">
    <location>
        <begin position="123"/>
        <end position="141"/>
    </location>
</feature>
<dbReference type="Pfam" id="PF07857">
    <property type="entry name" value="TMEM144"/>
    <property type="match status" value="1"/>
</dbReference>
<name>A0A914HCL9_GLORO</name>
<keyword evidence="3 6" id="KW-0812">Transmembrane</keyword>
<sequence>MSVVLGLSACVVSSFCFGTMYVAVRRAGDPGDGMVVQWLVCSAIFLIGLLTYIFTGTPPFQHFAMFGGALWAVGNLTAIPIINAIGLGMGILIWGVCGCVVGWAIGRFGLFGLKESVPSSPNLNYAGLVFVIIGGILFALVRPKGKNDVQTVVDSASSELSRQAIPLTESAATGRGTVEERIGLVEMDGGGAERTAVAVDVVVRPRKSSGGAAVTSTNGLRGRVIGVVFSVFAGVCYGSMFTPVIYMQHNPQKFNNPPREAIHYVFSHFSGVYLTSTAVLLFYIGYKNNKPYIDSRLIFPSFLAGTFWAFAMLAWFMANDLLSQAITFPINSMAPGVIASLWSVFYFGEVDKKDLKLLTAAIFITIFGAILVGLSTAL</sequence>
<feature type="transmembrane region" description="Helical" evidence="6">
    <location>
        <begin position="6"/>
        <end position="24"/>
    </location>
</feature>
<feature type="transmembrane region" description="Helical" evidence="6">
    <location>
        <begin position="266"/>
        <end position="285"/>
    </location>
</feature>
<dbReference type="PANTHER" id="PTHR16119">
    <property type="entry name" value="TRANSMEMBRANE PROTEIN 144"/>
    <property type="match status" value="1"/>
</dbReference>
<dbReference type="InterPro" id="IPR012435">
    <property type="entry name" value="TMEM144"/>
</dbReference>
<feature type="transmembrane region" description="Helical" evidence="6">
    <location>
        <begin position="224"/>
        <end position="246"/>
    </location>
</feature>
<comment type="similarity">
    <text evidence="2">Belongs to the TMEM144 family.</text>
</comment>
<dbReference type="InterPro" id="IPR010651">
    <property type="entry name" value="Sugar_transport"/>
</dbReference>
<feature type="transmembrane region" description="Helical" evidence="6">
    <location>
        <begin position="324"/>
        <end position="345"/>
    </location>
</feature>
<accession>A0A914HCL9</accession>
<keyword evidence="4 6" id="KW-1133">Transmembrane helix</keyword>
<keyword evidence="5 6" id="KW-0472">Membrane</keyword>
<dbReference type="GO" id="GO:0016020">
    <property type="term" value="C:membrane"/>
    <property type="evidence" value="ECO:0007669"/>
    <property type="project" value="UniProtKB-SubCell"/>
</dbReference>
<dbReference type="AlphaFoldDB" id="A0A914HCL9"/>
<feature type="transmembrane region" description="Helical" evidence="6">
    <location>
        <begin position="36"/>
        <end position="54"/>
    </location>
</feature>
<dbReference type="WBParaSite" id="Gr19_v10_g15876.t1">
    <property type="protein sequence ID" value="Gr19_v10_g15876.t1"/>
    <property type="gene ID" value="Gr19_v10_g15876"/>
</dbReference>
<evidence type="ECO:0000313" key="8">
    <source>
        <dbReference type="WBParaSite" id="Gr19_v10_g15876.t1"/>
    </source>
</evidence>
<evidence type="ECO:0000313" key="7">
    <source>
        <dbReference type="Proteomes" id="UP000887572"/>
    </source>
</evidence>
<protein>
    <submittedName>
        <fullName evidence="8">Transmembrane protein 144</fullName>
    </submittedName>
</protein>
<evidence type="ECO:0000256" key="2">
    <source>
        <dbReference type="ARBA" id="ARBA00005731"/>
    </source>
</evidence>
<feature type="transmembrane region" description="Helical" evidence="6">
    <location>
        <begin position="297"/>
        <end position="318"/>
    </location>
</feature>
<evidence type="ECO:0000256" key="1">
    <source>
        <dbReference type="ARBA" id="ARBA00004141"/>
    </source>
</evidence>
<dbReference type="GO" id="GO:0015144">
    <property type="term" value="F:carbohydrate transmembrane transporter activity"/>
    <property type="evidence" value="ECO:0007669"/>
    <property type="project" value="InterPro"/>
</dbReference>
<evidence type="ECO:0000256" key="5">
    <source>
        <dbReference type="ARBA" id="ARBA00023136"/>
    </source>
</evidence>